<protein>
    <recommendedName>
        <fullName evidence="3">mRNA interferase toxin YafQ</fullName>
    </recommendedName>
    <alternativeName>
        <fullName evidence="4">Endoribonuclease YafQ</fullName>
    </alternativeName>
    <alternativeName>
        <fullName evidence="5">Toxin YafQ</fullName>
    </alternativeName>
</protein>
<evidence type="ECO:0000256" key="6">
    <source>
        <dbReference type="PIRSR" id="PIRSR006156-1"/>
    </source>
</evidence>
<accession>A0A2D0JVS9</accession>
<sequence>MAQRKIEYSGQFQRDVKLAQKRHKDMDKLKSLMKLLINDELPLPAVYKDHSLQGNYKGYRDAHIESDWILIYKITEDIIRFERTGTHSDLF</sequence>
<name>A0A2D0JVS9_9GAMM</name>
<evidence type="ECO:0000256" key="1">
    <source>
        <dbReference type="ARBA" id="ARBA00022649"/>
    </source>
</evidence>
<evidence type="ECO:0000256" key="2">
    <source>
        <dbReference type="ARBA" id="ARBA00061366"/>
    </source>
</evidence>
<reference evidence="7 8" key="1">
    <citation type="journal article" date="2017" name="Nat. Microbiol.">
        <title>Natural product diversity associated with the nematode symbionts Photorhabdus and Xenorhabdus.</title>
        <authorList>
            <person name="Tobias N.J."/>
            <person name="Wolff H."/>
            <person name="Djahanschiri B."/>
            <person name="Grundmann F."/>
            <person name="Kronenwerth M."/>
            <person name="Shi Y.M."/>
            <person name="Simonyi S."/>
            <person name="Grun P."/>
            <person name="Shapiro-Ilan D."/>
            <person name="Pidot S.J."/>
            <person name="Stinear T.P."/>
            <person name="Ebersberger I."/>
            <person name="Bode H.B."/>
        </authorList>
    </citation>
    <scope>NUCLEOTIDE SEQUENCE [LARGE SCALE GENOMIC DNA]</scope>
    <source>
        <strain evidence="7 8">DSM 17902</strain>
    </source>
</reference>
<feature type="active site" description="Proton donor" evidence="6">
    <location>
        <position position="87"/>
    </location>
</feature>
<organism evidence="7 8">
    <name type="scientific">Xenorhabdus miraniensis</name>
    <dbReference type="NCBI Taxonomy" id="351674"/>
    <lineage>
        <taxon>Bacteria</taxon>
        <taxon>Pseudomonadati</taxon>
        <taxon>Pseudomonadota</taxon>
        <taxon>Gammaproteobacteria</taxon>
        <taxon>Enterobacterales</taxon>
        <taxon>Morganellaceae</taxon>
        <taxon>Xenorhabdus</taxon>
    </lineage>
</organism>
<dbReference type="FunFam" id="3.30.2310.20:FF:000003">
    <property type="entry name" value="Type II toxin-antitoxin system YafQ family toxin"/>
    <property type="match status" value="1"/>
</dbReference>
<dbReference type="Proteomes" id="UP000221980">
    <property type="component" value="Unassembled WGS sequence"/>
</dbReference>
<dbReference type="InterPro" id="IPR007712">
    <property type="entry name" value="RelE/ParE_toxin"/>
</dbReference>
<evidence type="ECO:0000313" key="8">
    <source>
        <dbReference type="Proteomes" id="UP000221980"/>
    </source>
</evidence>
<dbReference type="PANTHER" id="PTHR40588:SF1">
    <property type="entry name" value="MRNA INTERFERASE TOXIN YAFQ"/>
    <property type="match status" value="1"/>
</dbReference>
<dbReference type="InterPro" id="IPR035093">
    <property type="entry name" value="RelE/ParE_toxin_dom_sf"/>
</dbReference>
<evidence type="ECO:0000256" key="3">
    <source>
        <dbReference type="ARBA" id="ARBA00068634"/>
    </source>
</evidence>
<comment type="similarity">
    <text evidence="2">Belongs to the RelE toxin family. YafQ subfamily.</text>
</comment>
<dbReference type="RefSeq" id="WP_099113002.1">
    <property type="nucleotide sequence ID" value="NZ_CAWNQI010000051.1"/>
</dbReference>
<dbReference type="Gene3D" id="3.30.2310.20">
    <property type="entry name" value="RelE-like"/>
    <property type="match status" value="1"/>
</dbReference>
<dbReference type="AlphaFoldDB" id="A0A2D0JVS9"/>
<dbReference type="GO" id="GO:0004521">
    <property type="term" value="F:RNA endonuclease activity"/>
    <property type="evidence" value="ECO:0007669"/>
    <property type="project" value="TreeGrafter"/>
</dbReference>
<evidence type="ECO:0000313" key="7">
    <source>
        <dbReference type="EMBL" id="PHM50467.1"/>
    </source>
</evidence>
<dbReference type="PANTHER" id="PTHR40588">
    <property type="entry name" value="MRNA INTERFERASE TOXIN YAFQ"/>
    <property type="match status" value="1"/>
</dbReference>
<dbReference type="SUPFAM" id="SSF143011">
    <property type="entry name" value="RelE-like"/>
    <property type="match status" value="1"/>
</dbReference>
<keyword evidence="8" id="KW-1185">Reference proteome</keyword>
<evidence type="ECO:0000256" key="4">
    <source>
        <dbReference type="ARBA" id="ARBA00074985"/>
    </source>
</evidence>
<dbReference type="InterPro" id="IPR004386">
    <property type="entry name" value="Toxin_YafQ-like"/>
</dbReference>
<dbReference type="NCBIfam" id="TIGR02385">
    <property type="entry name" value="RelE_StbE"/>
    <property type="match status" value="1"/>
</dbReference>
<evidence type="ECO:0000256" key="5">
    <source>
        <dbReference type="ARBA" id="ARBA00084069"/>
    </source>
</evidence>
<comment type="caution">
    <text evidence="7">The sequence shown here is derived from an EMBL/GenBank/DDBJ whole genome shotgun (WGS) entry which is preliminary data.</text>
</comment>
<dbReference type="PIRSF" id="PIRSF006156">
    <property type="entry name" value="YafQ"/>
    <property type="match status" value="1"/>
</dbReference>
<dbReference type="Pfam" id="PF15738">
    <property type="entry name" value="YafQ_toxin"/>
    <property type="match status" value="1"/>
</dbReference>
<dbReference type="OrthoDB" id="7030467at2"/>
<dbReference type="GO" id="GO:0006402">
    <property type="term" value="P:mRNA catabolic process"/>
    <property type="evidence" value="ECO:0007669"/>
    <property type="project" value="TreeGrafter"/>
</dbReference>
<gene>
    <name evidence="7" type="ORF">Xmir_00649</name>
</gene>
<proteinExistence type="inferred from homology"/>
<keyword evidence="1" id="KW-1277">Toxin-antitoxin system</keyword>
<dbReference type="EMBL" id="NITZ01000002">
    <property type="protein sequence ID" value="PHM50467.1"/>
    <property type="molecule type" value="Genomic_DNA"/>
</dbReference>
<dbReference type="GO" id="GO:0006415">
    <property type="term" value="P:translational termination"/>
    <property type="evidence" value="ECO:0007669"/>
    <property type="project" value="TreeGrafter"/>
</dbReference>
<dbReference type="NCBIfam" id="TIGR00053">
    <property type="entry name" value="YafQ family addiction module toxin"/>
    <property type="match status" value="1"/>
</dbReference>